<dbReference type="AlphaFoldDB" id="A0ABD1QLJ6"/>
<comment type="caution">
    <text evidence="1">The sequence shown here is derived from an EMBL/GenBank/DDBJ whole genome shotgun (WGS) entry which is preliminary data.</text>
</comment>
<evidence type="ECO:0000313" key="2">
    <source>
        <dbReference type="Proteomes" id="UP001604277"/>
    </source>
</evidence>
<evidence type="ECO:0000313" key="1">
    <source>
        <dbReference type="EMBL" id="KAL2476998.1"/>
    </source>
</evidence>
<gene>
    <name evidence="1" type="ORF">Fot_46012</name>
</gene>
<sequence>MEPLSLSLYMQFGLEPLFIYISRCTYTVYSCSQCIMLKGADLQHSETPCPPVLKFREKMVLAIVHAGTETHGAECRRPPTFSELKEEENERLHSRKNAWSHKVKRMKMLVFITILLEKAIFLIVY</sequence>
<organism evidence="1 2">
    <name type="scientific">Forsythia ovata</name>
    <dbReference type="NCBI Taxonomy" id="205694"/>
    <lineage>
        <taxon>Eukaryota</taxon>
        <taxon>Viridiplantae</taxon>
        <taxon>Streptophyta</taxon>
        <taxon>Embryophyta</taxon>
        <taxon>Tracheophyta</taxon>
        <taxon>Spermatophyta</taxon>
        <taxon>Magnoliopsida</taxon>
        <taxon>eudicotyledons</taxon>
        <taxon>Gunneridae</taxon>
        <taxon>Pentapetalae</taxon>
        <taxon>asterids</taxon>
        <taxon>lamiids</taxon>
        <taxon>Lamiales</taxon>
        <taxon>Oleaceae</taxon>
        <taxon>Forsythieae</taxon>
        <taxon>Forsythia</taxon>
    </lineage>
</organism>
<dbReference type="Proteomes" id="UP001604277">
    <property type="component" value="Unassembled WGS sequence"/>
</dbReference>
<keyword evidence="2" id="KW-1185">Reference proteome</keyword>
<protein>
    <submittedName>
        <fullName evidence="1">Uncharacterized protein</fullName>
    </submittedName>
</protein>
<dbReference type="EMBL" id="JBFOLJ010000014">
    <property type="protein sequence ID" value="KAL2476998.1"/>
    <property type="molecule type" value="Genomic_DNA"/>
</dbReference>
<reference evidence="2" key="1">
    <citation type="submission" date="2024-07" db="EMBL/GenBank/DDBJ databases">
        <title>Two chromosome-level genome assemblies of Korean endemic species Abeliophyllum distichum and Forsythia ovata (Oleaceae).</title>
        <authorList>
            <person name="Jang H."/>
        </authorList>
    </citation>
    <scope>NUCLEOTIDE SEQUENCE [LARGE SCALE GENOMIC DNA]</scope>
</reference>
<accession>A0ABD1QLJ6</accession>
<proteinExistence type="predicted"/>
<name>A0ABD1QLJ6_9LAMI</name>